<evidence type="ECO:0000256" key="1">
    <source>
        <dbReference type="ARBA" id="ARBA00001954"/>
    </source>
</evidence>
<dbReference type="SUPFAM" id="SSF51197">
    <property type="entry name" value="Clavaminate synthase-like"/>
    <property type="match status" value="1"/>
</dbReference>
<sequence length="337" mass="37205">MTLLHVPVIDLSPYLSGSPEGKREVAKQVGQACRDIGFLVISGHGISESLIKKTHSLSSEFFALPHAEKLKVDRPAPDQVRGYSAVGGEGLAFSLDEPTPPDIKESFSIGPVDVPADDSYYTSAEAGPHFAPNVWPARPAELRETWSEYFRAVDGLATSLMRIFALALNLDEHYFDTSIDKNISMMRVLRYPKQTEAPLPGQLRAGAHSDYGSMTILRKEISDRSLQVKNKAGEWVTVPVVEGSFIVNIGDLMQQWTNDLWNSTLHRVVNPDLDSEENRDRLSIVFFHQPNYDAMVECLPGCAAPESSARYEPVSSGDHLKNKFVKQTTFGKGSKAA</sequence>
<dbReference type="Pfam" id="PF03171">
    <property type="entry name" value="2OG-FeII_Oxy"/>
    <property type="match status" value="1"/>
</dbReference>
<dbReference type="AlphaFoldDB" id="B1ZES6"/>
<evidence type="ECO:0000256" key="3">
    <source>
        <dbReference type="ARBA" id="ARBA00012293"/>
    </source>
</evidence>
<keyword evidence="11" id="KW-0560">Oxidoreductase</keyword>
<reference evidence="13" key="1">
    <citation type="submission" date="2008-04" db="EMBL/GenBank/DDBJ databases">
        <title>Complete sequence of chromosome of Methylobacterium populi BJ001.</title>
        <authorList>
            <consortium name="US DOE Joint Genome Institute"/>
            <person name="Copeland A."/>
            <person name="Lucas S."/>
            <person name="Lapidus A."/>
            <person name="Glavina del Rio T."/>
            <person name="Dalin E."/>
            <person name="Tice H."/>
            <person name="Bruce D."/>
            <person name="Goodwin L."/>
            <person name="Pitluck S."/>
            <person name="Chertkov O."/>
            <person name="Brettin T."/>
            <person name="Detter J.C."/>
            <person name="Han C."/>
            <person name="Kuske C.R."/>
            <person name="Schmutz J."/>
            <person name="Larimer F."/>
            <person name="Land M."/>
            <person name="Hauser L."/>
            <person name="Kyrpides N."/>
            <person name="Mikhailova N."/>
            <person name="Marx C."/>
            <person name="Richardson P."/>
        </authorList>
    </citation>
    <scope>NUCLEOTIDE SEQUENCE [LARGE SCALE GENOMIC DNA]</scope>
    <source>
        <strain evidence="13">BJ001</strain>
    </source>
</reference>
<dbReference type="PROSITE" id="PS51471">
    <property type="entry name" value="FE2OG_OXY"/>
    <property type="match status" value="1"/>
</dbReference>
<proteinExistence type="inferred from homology"/>
<evidence type="ECO:0000256" key="9">
    <source>
        <dbReference type="ARBA" id="ARBA00047725"/>
    </source>
</evidence>
<organism evidence="13 14">
    <name type="scientific">Methylorubrum populi (strain ATCC BAA-705 / NCIMB 13946 / BJ001)</name>
    <name type="common">Methylobacterium populi</name>
    <dbReference type="NCBI Taxonomy" id="441620"/>
    <lineage>
        <taxon>Bacteria</taxon>
        <taxon>Pseudomonadati</taxon>
        <taxon>Pseudomonadota</taxon>
        <taxon>Alphaproteobacteria</taxon>
        <taxon>Hyphomicrobiales</taxon>
        <taxon>Methylobacteriaceae</taxon>
        <taxon>Methylorubrum</taxon>
    </lineage>
</organism>
<evidence type="ECO:0000256" key="11">
    <source>
        <dbReference type="RuleBase" id="RU003682"/>
    </source>
</evidence>
<dbReference type="InterPro" id="IPR050231">
    <property type="entry name" value="Iron_ascorbate_oxido_reductase"/>
</dbReference>
<evidence type="ECO:0000256" key="10">
    <source>
        <dbReference type="ARBA" id="ARBA00049359"/>
    </source>
</evidence>
<dbReference type="HOGENOM" id="CLU_010119_6_3_5"/>
<dbReference type="STRING" id="441620.Mpop_4351"/>
<comment type="pathway">
    <text evidence="2">Alkene biosynthesis; ethylene biosynthesis via 2-oxoglutarate.</text>
</comment>
<dbReference type="OrthoDB" id="21825at2"/>
<evidence type="ECO:0000259" key="12">
    <source>
        <dbReference type="PROSITE" id="PS51471"/>
    </source>
</evidence>
<dbReference type="GO" id="GO:0046872">
    <property type="term" value="F:metal ion binding"/>
    <property type="evidence" value="ECO:0007669"/>
    <property type="project" value="UniProtKB-KW"/>
</dbReference>
<dbReference type="EC" id="1.14.20.7" evidence="3"/>
<dbReference type="Pfam" id="PF14226">
    <property type="entry name" value="DIOX_N"/>
    <property type="match status" value="1"/>
</dbReference>
<comment type="catalytic activity">
    <reaction evidence="10">
        <text>L-arginine + 2-oxoglutarate + O2 = guanidine + L-glutamate 5-semialdehyde + succinate + CO2</text>
        <dbReference type="Rhea" id="RHEA:31535"/>
        <dbReference type="ChEBI" id="CHEBI:15379"/>
        <dbReference type="ChEBI" id="CHEBI:16526"/>
        <dbReference type="ChEBI" id="CHEBI:16810"/>
        <dbReference type="ChEBI" id="CHEBI:30031"/>
        <dbReference type="ChEBI" id="CHEBI:30087"/>
        <dbReference type="ChEBI" id="CHEBI:32682"/>
        <dbReference type="ChEBI" id="CHEBI:58066"/>
        <dbReference type="EC" id="1.14.20.7"/>
    </reaction>
</comment>
<evidence type="ECO:0000256" key="2">
    <source>
        <dbReference type="ARBA" id="ARBA00004767"/>
    </source>
</evidence>
<dbReference type="RefSeq" id="WP_012456062.1">
    <property type="nucleotide sequence ID" value="NC_010725.1"/>
</dbReference>
<name>B1ZES6_METPB</name>
<comment type="similarity">
    <text evidence="11">Belongs to the iron/ascorbate-dependent oxidoreductase family.</text>
</comment>
<protein>
    <recommendedName>
        <fullName evidence="5">2-oxoglutarate-dependent ethylene/succinate-forming enzyme</fullName>
        <ecNumber evidence="4">1.13.12.19</ecNumber>
        <ecNumber evidence="3">1.14.20.7</ecNumber>
    </recommendedName>
    <alternativeName>
        <fullName evidence="7">2-oxoglutarate dioxygenase (ethylene-forming)</fullName>
    </alternativeName>
    <alternativeName>
        <fullName evidence="8">2-oxoglutarate/L-arginine monooxygenase/decarboxylase (succinate-forming)</fullName>
    </alternativeName>
</protein>
<evidence type="ECO:0000256" key="5">
    <source>
        <dbReference type="ARBA" id="ARBA00019045"/>
    </source>
</evidence>
<dbReference type="Proteomes" id="UP000007136">
    <property type="component" value="Chromosome"/>
</dbReference>
<feature type="domain" description="Fe2OG dioxygenase" evidence="12">
    <location>
        <begin position="182"/>
        <end position="290"/>
    </location>
</feature>
<gene>
    <name evidence="13" type="ordered locus">Mpop_4351</name>
</gene>
<dbReference type="eggNOG" id="COG3491">
    <property type="taxonomic scope" value="Bacteria"/>
</dbReference>
<evidence type="ECO:0000256" key="4">
    <source>
        <dbReference type="ARBA" id="ARBA00012531"/>
    </source>
</evidence>
<dbReference type="PRINTS" id="PR00682">
    <property type="entry name" value="IPNSYNTHASE"/>
</dbReference>
<evidence type="ECO:0000256" key="7">
    <source>
        <dbReference type="ARBA" id="ARBA00031011"/>
    </source>
</evidence>
<dbReference type="GO" id="GO:0102276">
    <property type="term" value="F:2-oxoglutarate oxygenase/decarboxylase (ethylene-forming) activity"/>
    <property type="evidence" value="ECO:0007669"/>
    <property type="project" value="UniProtKB-EC"/>
</dbReference>
<dbReference type="InterPro" id="IPR044861">
    <property type="entry name" value="IPNS-like_FE2OG_OXY"/>
</dbReference>
<keyword evidence="11" id="KW-0479">Metal-binding</keyword>
<dbReference type="Gene3D" id="2.60.120.330">
    <property type="entry name" value="B-lactam Antibiotic, Isopenicillin N Synthase, Chain"/>
    <property type="match status" value="1"/>
</dbReference>
<evidence type="ECO:0000313" key="14">
    <source>
        <dbReference type="Proteomes" id="UP000007136"/>
    </source>
</evidence>
<accession>B1ZES6</accession>
<dbReference type="InterPro" id="IPR027443">
    <property type="entry name" value="IPNS-like_sf"/>
</dbReference>
<dbReference type="InterPro" id="IPR005123">
    <property type="entry name" value="Oxoglu/Fe-dep_dioxygenase_dom"/>
</dbReference>
<evidence type="ECO:0000256" key="6">
    <source>
        <dbReference type="ARBA" id="ARBA00022666"/>
    </source>
</evidence>
<keyword evidence="11" id="KW-0408">Iron</keyword>
<evidence type="ECO:0000256" key="8">
    <source>
        <dbReference type="ARBA" id="ARBA00031282"/>
    </source>
</evidence>
<dbReference type="EMBL" id="CP001029">
    <property type="protein sequence ID" value="ACB82455.1"/>
    <property type="molecule type" value="Genomic_DNA"/>
</dbReference>
<comment type="cofactor">
    <cofactor evidence="1">
        <name>Fe(2+)</name>
        <dbReference type="ChEBI" id="CHEBI:29033"/>
    </cofactor>
</comment>
<dbReference type="KEGG" id="mpo:Mpop_4351"/>
<dbReference type="InterPro" id="IPR026992">
    <property type="entry name" value="DIOX_N"/>
</dbReference>
<comment type="catalytic activity">
    <reaction evidence="9">
        <text>2-oxoglutarate + O2 + 2 H(+) = ethene + 3 CO2 + H2O</text>
        <dbReference type="Rhea" id="RHEA:31523"/>
        <dbReference type="ChEBI" id="CHEBI:15377"/>
        <dbReference type="ChEBI" id="CHEBI:15378"/>
        <dbReference type="ChEBI" id="CHEBI:15379"/>
        <dbReference type="ChEBI" id="CHEBI:16526"/>
        <dbReference type="ChEBI" id="CHEBI:16810"/>
        <dbReference type="ChEBI" id="CHEBI:18153"/>
        <dbReference type="EC" id="1.13.12.19"/>
    </reaction>
</comment>
<evidence type="ECO:0000313" key="13">
    <source>
        <dbReference type="EMBL" id="ACB82455.1"/>
    </source>
</evidence>
<dbReference type="EC" id="1.13.12.19" evidence="4"/>
<dbReference type="GO" id="GO:0009693">
    <property type="term" value="P:ethylene biosynthetic process"/>
    <property type="evidence" value="ECO:0007669"/>
    <property type="project" value="UniProtKB-KW"/>
</dbReference>
<dbReference type="PANTHER" id="PTHR47990">
    <property type="entry name" value="2-OXOGLUTARATE (2OG) AND FE(II)-DEPENDENT OXYGENASE SUPERFAMILY PROTEIN-RELATED"/>
    <property type="match status" value="1"/>
</dbReference>
<keyword evidence="6" id="KW-0266">Ethylene biosynthesis</keyword>